<keyword evidence="2" id="KW-1185">Reference proteome</keyword>
<evidence type="ECO:0000313" key="2">
    <source>
        <dbReference type="Proteomes" id="UP001638806"/>
    </source>
</evidence>
<gene>
    <name evidence="1" type="ORF">ACCO45_005617</name>
</gene>
<name>A0ACC4DYT5_PURLI</name>
<accession>A0ACC4DYT5</accession>
<reference evidence="1" key="1">
    <citation type="submission" date="2024-12" db="EMBL/GenBank/DDBJ databases">
        <title>Comparative genomics and development of molecular markers within Purpureocillium lilacinum and among Purpureocillium species.</title>
        <authorList>
            <person name="Yeh Z.-Y."/>
            <person name="Ni N.-T."/>
            <person name="Lo P.-H."/>
            <person name="Mushyakhwo K."/>
            <person name="Lin C.-F."/>
            <person name="Nai Y.-S."/>
        </authorList>
    </citation>
    <scope>NUCLEOTIDE SEQUENCE</scope>
    <source>
        <strain evidence="1">NCHU-NPUST-175</strain>
    </source>
</reference>
<dbReference type="EMBL" id="JBGNUJ010000004">
    <property type="protein sequence ID" value="KAL3960500.1"/>
    <property type="molecule type" value="Genomic_DNA"/>
</dbReference>
<evidence type="ECO:0000313" key="1">
    <source>
        <dbReference type="EMBL" id="KAL3960500.1"/>
    </source>
</evidence>
<organism evidence="1 2">
    <name type="scientific">Purpureocillium lilacinum</name>
    <name type="common">Paecilomyces lilacinus</name>
    <dbReference type="NCBI Taxonomy" id="33203"/>
    <lineage>
        <taxon>Eukaryota</taxon>
        <taxon>Fungi</taxon>
        <taxon>Dikarya</taxon>
        <taxon>Ascomycota</taxon>
        <taxon>Pezizomycotina</taxon>
        <taxon>Sordariomycetes</taxon>
        <taxon>Hypocreomycetidae</taxon>
        <taxon>Hypocreales</taxon>
        <taxon>Ophiocordycipitaceae</taxon>
        <taxon>Purpureocillium</taxon>
    </lineage>
</organism>
<comment type="caution">
    <text evidence="1">The sequence shown here is derived from an EMBL/GenBank/DDBJ whole genome shotgun (WGS) entry which is preliminary data.</text>
</comment>
<protein>
    <submittedName>
        <fullName evidence="1">Uncharacterized protein</fullName>
    </submittedName>
</protein>
<proteinExistence type="predicted"/>
<dbReference type="Proteomes" id="UP001638806">
    <property type="component" value="Unassembled WGS sequence"/>
</dbReference>
<sequence length="348" mass="38450">MTSPDFWAILRILAANEGSAALVFDILEKSSVGSPPAIMADNYEAAVALLDYFASSAATQSIPPKAADTVQHRRGGKARETRRTNQTIARACRAVNLLHGMTARVPQLMQQSHLESSEGKSWHAVAWAPLRDRILANYCTNPRREVRQLAFSAMQRSLLSPELTYTDAKEWTAIFSKVLFPLILRLLKPEVFTVDRDGMSEMRVQSASLLCKVFLQYLVLLSEWDGMLDLWVQIIDVMDRLMNSGQGDSLEEAVRENLKNVVLFMSSSGLLVSPAENPAKQELWDETWKRVDRFLPDLRNDLAAEGADEREATGGDQEKKTDITGVDFKAPSKGTEPARKGGGGGAGP</sequence>